<accession>A0A1G6Y0R0</accession>
<dbReference type="Pfam" id="PF02872">
    <property type="entry name" value="5_nucleotid_C"/>
    <property type="match status" value="1"/>
</dbReference>
<dbReference type="SUPFAM" id="SSF55816">
    <property type="entry name" value="5'-nucleotidase (syn. UDP-sugar hydrolase), C-terminal domain"/>
    <property type="match status" value="1"/>
</dbReference>
<dbReference type="STRING" id="591205.SAMN05421538_102537"/>
<dbReference type="GO" id="GO:0046872">
    <property type="term" value="F:metal ion binding"/>
    <property type="evidence" value="ECO:0007669"/>
    <property type="project" value="UniProtKB-KW"/>
</dbReference>
<keyword evidence="2" id="KW-0479">Metal-binding</keyword>
<feature type="compositionally biased region" description="Acidic residues" evidence="7">
    <location>
        <begin position="575"/>
        <end position="586"/>
    </location>
</feature>
<dbReference type="PROSITE" id="PS00785">
    <property type="entry name" value="5_NUCLEOTIDASE_1"/>
    <property type="match status" value="1"/>
</dbReference>
<name>A0A1G6Y0R0_9RHOB</name>
<dbReference type="EMBL" id="FNAH01000002">
    <property type="protein sequence ID" value="SDD83216.1"/>
    <property type="molecule type" value="Genomic_DNA"/>
</dbReference>
<evidence type="ECO:0000259" key="9">
    <source>
        <dbReference type="Pfam" id="PF02872"/>
    </source>
</evidence>
<dbReference type="InterPro" id="IPR006146">
    <property type="entry name" value="5'-Nucleotdase_CS"/>
</dbReference>
<dbReference type="RefSeq" id="WP_176804953.1">
    <property type="nucleotide sequence ID" value="NZ_FNAH01000002.1"/>
</dbReference>
<gene>
    <name evidence="10" type="ORF">SAMN05421538_102537</name>
</gene>
<dbReference type="InterPro" id="IPR004843">
    <property type="entry name" value="Calcineurin-like_PHP"/>
</dbReference>
<keyword evidence="11" id="KW-1185">Reference proteome</keyword>
<sequence length="594" mass="61638">MSTSRLMASVAAIALTGSAAQADTVLHILHTNDFHSRIESINKYDSTCDAETEEAGECFGGTARLATKIAELRAEFEAAGEPVLLLDGGDQFQGSLFYSTYKGEAAAEFMNRLGYDAMAVGNHEFDDGPEAVSALIDRAEFPVLSANIDASQSNILADKLTGSAVVEVGGERIGIVGGTTIDTPEISSPGEALIFQSHVDGIAADVAEMTEQGIDKIIAVTHIGFQGEQEVLANVDGLDALVGGHSNTFLSNTDDSADGPYPFMVASPDGTEVPLVQAYAYGKYLGHLKLTFDDAGKVIAAEGEPILIDASIEPDPEVLARIQELGAPIEELKNRIVAETGSPIGADRADCRAKECVMGSLVADAMLDRVRDQGVQIAIQNGGGLRASIDAGPISMGEVISVLPFQNTLATFWLTGEDVIAALENGASQIEEGAGRFSQVAGLKYSVDPSAEPGSRISDVQVMTDGEWGPIEPGRDYGVVSNNYMRTGGDGYTVFDTNGMRAYDFGPDLADVLAEYLAQQGPDFAPATDGRITVIGEAGAADAAPAEASDDEAAAADDAASDEAAMDDAASGDAATDEAATDDAATDEAAPAAE</sequence>
<dbReference type="Pfam" id="PF00149">
    <property type="entry name" value="Metallophos"/>
    <property type="match status" value="1"/>
</dbReference>
<dbReference type="Gene3D" id="3.90.780.10">
    <property type="entry name" value="5'-Nucleotidase, C-terminal domain"/>
    <property type="match status" value="1"/>
</dbReference>
<dbReference type="Gene3D" id="3.60.21.10">
    <property type="match status" value="1"/>
</dbReference>
<dbReference type="SUPFAM" id="SSF56300">
    <property type="entry name" value="Metallo-dependent phosphatases"/>
    <property type="match status" value="1"/>
</dbReference>
<dbReference type="InterPro" id="IPR008334">
    <property type="entry name" value="5'-Nucleotdase_C"/>
</dbReference>
<dbReference type="InterPro" id="IPR036907">
    <property type="entry name" value="5'-Nucleotdase_C_sf"/>
</dbReference>
<evidence type="ECO:0000256" key="1">
    <source>
        <dbReference type="ARBA" id="ARBA00006654"/>
    </source>
</evidence>
<keyword evidence="5 6" id="KW-0378">Hydrolase</keyword>
<keyword evidence="3 6" id="KW-0732">Signal</keyword>
<evidence type="ECO:0000313" key="11">
    <source>
        <dbReference type="Proteomes" id="UP000199344"/>
    </source>
</evidence>
<evidence type="ECO:0000259" key="8">
    <source>
        <dbReference type="Pfam" id="PF00149"/>
    </source>
</evidence>
<evidence type="ECO:0000256" key="3">
    <source>
        <dbReference type="ARBA" id="ARBA00022729"/>
    </source>
</evidence>
<feature type="chain" id="PRO_5011330734" evidence="6">
    <location>
        <begin position="23"/>
        <end position="594"/>
    </location>
</feature>
<evidence type="ECO:0000313" key="10">
    <source>
        <dbReference type="EMBL" id="SDD83216.1"/>
    </source>
</evidence>
<dbReference type="PANTHER" id="PTHR11575">
    <property type="entry name" value="5'-NUCLEOTIDASE-RELATED"/>
    <property type="match status" value="1"/>
</dbReference>
<dbReference type="Proteomes" id="UP000199344">
    <property type="component" value="Unassembled WGS sequence"/>
</dbReference>
<feature type="region of interest" description="Disordered" evidence="7">
    <location>
        <begin position="542"/>
        <end position="594"/>
    </location>
</feature>
<dbReference type="GO" id="GO:0016788">
    <property type="term" value="F:hydrolase activity, acting on ester bonds"/>
    <property type="evidence" value="ECO:0007669"/>
    <property type="project" value="InterPro"/>
</dbReference>
<feature type="domain" description="Calcineurin-like phosphoesterase" evidence="8">
    <location>
        <begin position="27"/>
        <end position="246"/>
    </location>
</feature>
<dbReference type="GO" id="GO:0009166">
    <property type="term" value="P:nucleotide catabolic process"/>
    <property type="evidence" value="ECO:0007669"/>
    <property type="project" value="InterPro"/>
</dbReference>
<dbReference type="PRINTS" id="PR01607">
    <property type="entry name" value="APYRASEFAMLY"/>
</dbReference>
<dbReference type="PANTHER" id="PTHR11575:SF24">
    <property type="entry name" value="5'-NUCLEOTIDASE"/>
    <property type="match status" value="1"/>
</dbReference>
<dbReference type="InterPro" id="IPR006179">
    <property type="entry name" value="5_nucleotidase/apyrase"/>
</dbReference>
<feature type="signal peptide" evidence="6">
    <location>
        <begin position="1"/>
        <end position="22"/>
    </location>
</feature>
<dbReference type="PROSITE" id="PS00786">
    <property type="entry name" value="5_NUCLEOTIDASE_2"/>
    <property type="match status" value="1"/>
</dbReference>
<dbReference type="GO" id="GO:0000166">
    <property type="term" value="F:nucleotide binding"/>
    <property type="evidence" value="ECO:0007669"/>
    <property type="project" value="UniProtKB-KW"/>
</dbReference>
<dbReference type="InterPro" id="IPR029052">
    <property type="entry name" value="Metallo-depent_PP-like"/>
</dbReference>
<feature type="compositionally biased region" description="Acidic residues" evidence="7">
    <location>
        <begin position="548"/>
        <end position="566"/>
    </location>
</feature>
<dbReference type="AlphaFoldDB" id="A0A1G6Y0R0"/>
<evidence type="ECO:0000256" key="6">
    <source>
        <dbReference type="RuleBase" id="RU362119"/>
    </source>
</evidence>
<reference evidence="10 11" key="1">
    <citation type="submission" date="2016-10" db="EMBL/GenBank/DDBJ databases">
        <authorList>
            <person name="de Groot N.N."/>
        </authorList>
    </citation>
    <scope>NUCLEOTIDE SEQUENCE [LARGE SCALE GENOMIC DNA]</scope>
    <source>
        <strain evidence="10 11">DSM 22220</strain>
    </source>
</reference>
<dbReference type="FunFam" id="3.60.21.10:FF:000020">
    <property type="entry name" value="NT5E isoform 4"/>
    <property type="match status" value="1"/>
</dbReference>
<keyword evidence="4 6" id="KW-0547">Nucleotide-binding</keyword>
<organism evidence="10 11">
    <name type="scientific">Paracoccus isoporae</name>
    <dbReference type="NCBI Taxonomy" id="591205"/>
    <lineage>
        <taxon>Bacteria</taxon>
        <taxon>Pseudomonadati</taxon>
        <taxon>Pseudomonadota</taxon>
        <taxon>Alphaproteobacteria</taxon>
        <taxon>Rhodobacterales</taxon>
        <taxon>Paracoccaceae</taxon>
        <taxon>Paracoccus</taxon>
    </lineage>
</organism>
<proteinExistence type="inferred from homology"/>
<evidence type="ECO:0000256" key="2">
    <source>
        <dbReference type="ARBA" id="ARBA00022723"/>
    </source>
</evidence>
<protein>
    <submittedName>
        <fullName evidence="10">5'-nucleotidase</fullName>
    </submittedName>
</protein>
<evidence type="ECO:0000256" key="5">
    <source>
        <dbReference type="ARBA" id="ARBA00022801"/>
    </source>
</evidence>
<feature type="domain" description="5'-Nucleotidase C-terminal" evidence="9">
    <location>
        <begin position="344"/>
        <end position="496"/>
    </location>
</feature>
<dbReference type="CDD" id="cd07409">
    <property type="entry name" value="MPP_CD73_N"/>
    <property type="match status" value="1"/>
</dbReference>
<comment type="similarity">
    <text evidence="1 6">Belongs to the 5'-nucleotidase family.</text>
</comment>
<evidence type="ECO:0000256" key="4">
    <source>
        <dbReference type="ARBA" id="ARBA00022741"/>
    </source>
</evidence>
<evidence type="ECO:0000256" key="7">
    <source>
        <dbReference type="SAM" id="MobiDB-lite"/>
    </source>
</evidence>